<dbReference type="Proteomes" id="UP000466683">
    <property type="component" value="Chromosome"/>
</dbReference>
<sequence length="229" mass="25005">MSTVIHPSAVNHLAIATRDIKGQIEFFSTVLGCALKALYPMHGADGVWHGFVELNPKSYIAFVYHPGNPDTKQYGVTHAADPTAPVAPGAMQHVALWVDTDDELLALRDRIRSHGVPVLGPIDHGFCRSMYFGGPEGIVLELTTGDSIDPAAWIDPETVTTNGISAEELETYKHPAPFDRSETPVAQPAYDPSKPHMAYPDEVYQLILTMTDEQVSAMVSYPDPPVRLD</sequence>
<dbReference type="EMBL" id="AP022579">
    <property type="protein sequence ID" value="BBX92102.1"/>
    <property type="molecule type" value="Genomic_DNA"/>
</dbReference>
<reference evidence="2" key="2">
    <citation type="submission" date="2020-02" db="EMBL/GenBank/DDBJ databases">
        <authorList>
            <person name="Matsumoto Y."/>
            <person name="Motooka D."/>
            <person name="Nakamura S."/>
        </authorList>
    </citation>
    <scope>NUCLEOTIDE SEQUENCE</scope>
    <source>
        <strain evidence="2">JCM 15653</strain>
    </source>
</reference>
<dbReference type="CDD" id="cd06587">
    <property type="entry name" value="VOC"/>
    <property type="match status" value="1"/>
</dbReference>
<dbReference type="Pfam" id="PF00903">
    <property type="entry name" value="Glyoxalase"/>
    <property type="match status" value="1"/>
</dbReference>
<evidence type="ECO:0000313" key="5">
    <source>
        <dbReference type="Proteomes" id="UP001162885"/>
    </source>
</evidence>
<dbReference type="InterPro" id="IPR029068">
    <property type="entry name" value="Glyas_Bleomycin-R_OHBP_Dase"/>
</dbReference>
<dbReference type="InterPro" id="IPR037523">
    <property type="entry name" value="VOC_core"/>
</dbReference>
<protein>
    <submittedName>
        <fullName evidence="2">Glyoxalase</fullName>
    </submittedName>
    <submittedName>
        <fullName evidence="3">VOC family protein</fullName>
    </submittedName>
</protein>
<name>A0AAX3A3L5_9MYCO</name>
<reference evidence="2 4" key="1">
    <citation type="journal article" date="2019" name="Emerg. Microbes Infect.">
        <title>Comprehensive subspecies identification of 175 nontuberculous mycobacteria species based on 7547 genomic profiles.</title>
        <authorList>
            <person name="Matsumoto Y."/>
            <person name="Kinjo T."/>
            <person name="Motooka D."/>
            <person name="Nabeya D."/>
            <person name="Jung N."/>
            <person name="Uechi K."/>
            <person name="Horii T."/>
            <person name="Iida T."/>
            <person name="Fujita J."/>
            <person name="Nakamura S."/>
        </authorList>
    </citation>
    <scope>NUCLEOTIDE SEQUENCE [LARGE SCALE GENOMIC DNA]</scope>
    <source>
        <strain evidence="2 4">JCM 15653</strain>
    </source>
</reference>
<accession>A0AAX3A3L5</accession>
<evidence type="ECO:0000313" key="3">
    <source>
        <dbReference type="EMBL" id="UNC02140.1"/>
    </source>
</evidence>
<feature type="domain" description="VOC" evidence="1">
    <location>
        <begin position="9"/>
        <end position="145"/>
    </location>
</feature>
<evidence type="ECO:0000259" key="1">
    <source>
        <dbReference type="PROSITE" id="PS51819"/>
    </source>
</evidence>
<dbReference type="PROSITE" id="PS51819">
    <property type="entry name" value="VOC"/>
    <property type="match status" value="1"/>
</dbReference>
<gene>
    <name evidence="3" type="ORF">H5U98_12600</name>
    <name evidence="2" type="ORF">MBOE_37510</name>
</gene>
<dbReference type="RefSeq" id="WP_075920086.1">
    <property type="nucleotide sequence ID" value="NZ_AP022579.1"/>
</dbReference>
<reference evidence="3 5" key="3">
    <citation type="journal article" date="2022" name="BMC Genomics">
        <title>Comparative genome analysis of mycobacteria focusing on tRNA and non-coding RNA.</title>
        <authorList>
            <person name="Behra P.R.K."/>
            <person name="Pettersson B.M.F."/>
            <person name="Ramesh M."/>
            <person name="Das S."/>
            <person name="Dasgupta S."/>
            <person name="Kirsebom L.A."/>
        </authorList>
    </citation>
    <scope>NUCLEOTIDE SEQUENCE [LARGE SCALE GENOMIC DNA]</scope>
    <source>
        <strain evidence="3 5">DSM 44677</strain>
    </source>
</reference>
<evidence type="ECO:0000313" key="4">
    <source>
        <dbReference type="Proteomes" id="UP000466683"/>
    </source>
</evidence>
<dbReference type="Proteomes" id="UP001162885">
    <property type="component" value="Chromosome"/>
</dbReference>
<proteinExistence type="predicted"/>
<dbReference type="SUPFAM" id="SSF54593">
    <property type="entry name" value="Glyoxalase/Bleomycin resistance protein/Dihydroxybiphenyl dioxygenase"/>
    <property type="match status" value="1"/>
</dbReference>
<organism evidence="3 5">
    <name type="scientific">Mycolicibacterium boenickei</name>
    <dbReference type="NCBI Taxonomy" id="146017"/>
    <lineage>
        <taxon>Bacteria</taxon>
        <taxon>Bacillati</taxon>
        <taxon>Actinomycetota</taxon>
        <taxon>Actinomycetes</taxon>
        <taxon>Mycobacteriales</taxon>
        <taxon>Mycobacteriaceae</taxon>
        <taxon>Mycolicibacterium</taxon>
    </lineage>
</organism>
<dbReference type="InterPro" id="IPR004360">
    <property type="entry name" value="Glyas_Fos-R_dOase_dom"/>
</dbReference>
<evidence type="ECO:0000313" key="2">
    <source>
        <dbReference type="EMBL" id="BBX92102.1"/>
    </source>
</evidence>
<dbReference type="Gene3D" id="3.10.180.10">
    <property type="entry name" value="2,3-Dihydroxybiphenyl 1,2-Dioxygenase, domain 1"/>
    <property type="match status" value="1"/>
</dbReference>
<keyword evidence="4" id="KW-1185">Reference proteome</keyword>
<dbReference type="AlphaFoldDB" id="A0AAX3A3L5"/>
<dbReference type="EMBL" id="CP060016">
    <property type="protein sequence ID" value="UNC02140.1"/>
    <property type="molecule type" value="Genomic_DNA"/>
</dbReference>